<accession>A0ABW6SJ24</accession>
<comment type="caution">
    <text evidence="3">The sequence shown here is derived from an EMBL/GenBank/DDBJ whole genome shotgun (WGS) entry which is preliminary data.</text>
</comment>
<dbReference type="EC" id="1.1.1.-" evidence="3"/>
<dbReference type="Gene3D" id="3.40.50.720">
    <property type="entry name" value="NAD(P)-binding Rossmann-like Domain"/>
    <property type="match status" value="1"/>
</dbReference>
<dbReference type="PRINTS" id="PR00081">
    <property type="entry name" value="GDHRDH"/>
</dbReference>
<reference evidence="3 4" key="1">
    <citation type="submission" date="2024-10" db="EMBL/GenBank/DDBJ databases">
        <title>The Natural Products Discovery Center: Release of the First 8490 Sequenced Strains for Exploring Actinobacteria Biosynthetic Diversity.</title>
        <authorList>
            <person name="Kalkreuter E."/>
            <person name="Kautsar S.A."/>
            <person name="Yang D."/>
            <person name="Bader C.D."/>
            <person name="Teijaro C.N."/>
            <person name="Fluegel L."/>
            <person name="Davis C.M."/>
            <person name="Simpson J.R."/>
            <person name="Lauterbach L."/>
            <person name="Steele A.D."/>
            <person name="Gui C."/>
            <person name="Meng S."/>
            <person name="Li G."/>
            <person name="Viehrig K."/>
            <person name="Ye F."/>
            <person name="Su P."/>
            <person name="Kiefer A.F."/>
            <person name="Nichols A."/>
            <person name="Cepeda A.J."/>
            <person name="Yan W."/>
            <person name="Fan B."/>
            <person name="Jiang Y."/>
            <person name="Adhikari A."/>
            <person name="Zheng C.-J."/>
            <person name="Schuster L."/>
            <person name="Cowan T.M."/>
            <person name="Smanski M.J."/>
            <person name="Chevrette M.G."/>
            <person name="De Carvalho L.P.S."/>
            <person name="Shen B."/>
        </authorList>
    </citation>
    <scope>NUCLEOTIDE SEQUENCE [LARGE SCALE GENOMIC DNA]</scope>
    <source>
        <strain evidence="3 4">NPDC002173</strain>
    </source>
</reference>
<dbReference type="InterPro" id="IPR050259">
    <property type="entry name" value="SDR"/>
</dbReference>
<proteinExistence type="inferred from homology"/>
<dbReference type="RefSeq" id="WP_387407997.1">
    <property type="nucleotide sequence ID" value="NZ_JBIASD010000001.1"/>
</dbReference>
<sequence length="257" mass="26338">MTHTVRAATKKTAIVTGAARGIGAAVARRLARDGLAVAVIDLNEADCADTVEAIAREGGTALAIGADVADEGLVGEAVARVTAELGPPTVLVNNAGVGPRADLVEMATEQWDMVLGVNLRGPFFLTRAAVPHMIDAGWGRVVTMSSISAVGDAARVDYASAKAGLIGFTKSLALQLGRHGVTANAIAPGFIVSDMTRASARRLGLEFEEFQRRAAESIPVGRVGRPEDVAHAASYLVSPAAGFVSGQVLYVAGGPVD</sequence>
<dbReference type="SMART" id="SM00822">
    <property type="entry name" value="PKS_KR"/>
    <property type="match status" value="1"/>
</dbReference>
<evidence type="ECO:0000259" key="2">
    <source>
        <dbReference type="SMART" id="SM00822"/>
    </source>
</evidence>
<feature type="domain" description="Ketoreductase" evidence="2">
    <location>
        <begin position="11"/>
        <end position="189"/>
    </location>
</feature>
<keyword evidence="4" id="KW-1185">Reference proteome</keyword>
<dbReference type="InterPro" id="IPR020904">
    <property type="entry name" value="Sc_DH/Rdtase_CS"/>
</dbReference>
<dbReference type="PROSITE" id="PS00061">
    <property type="entry name" value="ADH_SHORT"/>
    <property type="match status" value="1"/>
</dbReference>
<dbReference type="Pfam" id="PF13561">
    <property type="entry name" value="adh_short_C2"/>
    <property type="match status" value="1"/>
</dbReference>
<protein>
    <submittedName>
        <fullName evidence="3">SDR family NAD(P)-dependent oxidoreductase</fullName>
        <ecNumber evidence="3">1.1.1.-</ecNumber>
    </submittedName>
</protein>
<dbReference type="Proteomes" id="UP001602013">
    <property type="component" value="Unassembled WGS sequence"/>
</dbReference>
<evidence type="ECO:0000313" key="4">
    <source>
        <dbReference type="Proteomes" id="UP001602013"/>
    </source>
</evidence>
<dbReference type="PANTHER" id="PTHR42879:SF2">
    <property type="entry name" value="3-OXOACYL-[ACYL-CARRIER-PROTEIN] REDUCTASE FABG"/>
    <property type="match status" value="1"/>
</dbReference>
<dbReference type="InterPro" id="IPR036291">
    <property type="entry name" value="NAD(P)-bd_dom_sf"/>
</dbReference>
<gene>
    <name evidence="3" type="ORF">ACFYXI_00470</name>
</gene>
<keyword evidence="3" id="KW-0560">Oxidoreductase</keyword>
<dbReference type="PANTHER" id="PTHR42879">
    <property type="entry name" value="3-OXOACYL-(ACYL-CARRIER-PROTEIN) REDUCTASE"/>
    <property type="match status" value="1"/>
</dbReference>
<evidence type="ECO:0000313" key="3">
    <source>
        <dbReference type="EMBL" id="MFF3664034.1"/>
    </source>
</evidence>
<dbReference type="InterPro" id="IPR057326">
    <property type="entry name" value="KR_dom"/>
</dbReference>
<name>A0ABW6SJ24_9ACTN</name>
<comment type="similarity">
    <text evidence="1">Belongs to the short-chain dehydrogenases/reductases (SDR) family.</text>
</comment>
<evidence type="ECO:0000256" key="1">
    <source>
        <dbReference type="ARBA" id="ARBA00006484"/>
    </source>
</evidence>
<dbReference type="SUPFAM" id="SSF51735">
    <property type="entry name" value="NAD(P)-binding Rossmann-fold domains"/>
    <property type="match status" value="1"/>
</dbReference>
<organism evidence="3 4">
    <name type="scientific">Microtetraspora malaysiensis</name>
    <dbReference type="NCBI Taxonomy" id="161358"/>
    <lineage>
        <taxon>Bacteria</taxon>
        <taxon>Bacillati</taxon>
        <taxon>Actinomycetota</taxon>
        <taxon>Actinomycetes</taxon>
        <taxon>Streptosporangiales</taxon>
        <taxon>Streptosporangiaceae</taxon>
        <taxon>Microtetraspora</taxon>
    </lineage>
</organism>
<dbReference type="InterPro" id="IPR002347">
    <property type="entry name" value="SDR_fam"/>
</dbReference>
<dbReference type="PRINTS" id="PR00080">
    <property type="entry name" value="SDRFAMILY"/>
</dbReference>
<dbReference type="EMBL" id="JBIASD010000001">
    <property type="protein sequence ID" value="MFF3664034.1"/>
    <property type="molecule type" value="Genomic_DNA"/>
</dbReference>
<dbReference type="GO" id="GO:0016491">
    <property type="term" value="F:oxidoreductase activity"/>
    <property type="evidence" value="ECO:0007669"/>
    <property type="project" value="UniProtKB-KW"/>
</dbReference>
<dbReference type="NCBIfam" id="NF009466">
    <property type="entry name" value="PRK12826.1-2"/>
    <property type="match status" value="1"/>
</dbReference>